<sequence length="406" mass="45490">MTYERSSVNHVDWYRGKVVFLTGATGSLGGCLLYKLAVQLPTEKVYALCRGSVRQAMGKWEASMPDQIDQIFDSGKVHCIIGDMLQPDFGLNVDDLDTLRREVTIVIHAAAELSLLQDLRASIRHNYFPAVELVRMMTQFKRIKSFLFVSSMAVCTFLPAGSVEERAYCIAEDEDPPESQVASILSTGRSQYEDNFPVPYAQAKYLAEHAIFSSNVPFSVLVIRPSSIGPAIQDPRPFYGPEEAIPVHTFLRLLLGSREYKSWNDTRKVQQDIIVDEIPVDLVANTCLLHIACGTAGIVHAGAQLYKALTVREYSNKCRQYTPKSIAHQVAKASLEQNSALLKRVTGVSDNYQRAWNIECRRSEALRQTTGPIGLYIPDHDFDLALKVRIEKQSRQVAERINQAGY</sequence>
<keyword evidence="1" id="KW-0560">Oxidoreductase</keyword>
<dbReference type="GO" id="GO:0102965">
    <property type="term" value="F:alcohol-forming long-chain fatty acyl-CoA reductase activity"/>
    <property type="evidence" value="ECO:0007669"/>
    <property type="project" value="UniProtKB-EC"/>
</dbReference>
<name>A0A8H6E168_PETAA</name>
<comment type="function">
    <text evidence="1">Catalyzes the reduction of fatty acyl-CoA to fatty alcohols.</text>
</comment>
<comment type="similarity">
    <text evidence="1">Belongs to the fatty acyl-CoA reductase family.</text>
</comment>
<dbReference type="AlphaFoldDB" id="A0A8H6E168"/>
<keyword evidence="1" id="KW-0444">Lipid biosynthesis</keyword>
<dbReference type="InterPro" id="IPR013120">
    <property type="entry name" value="FAR_NAD-bd"/>
</dbReference>
<dbReference type="Gene3D" id="3.40.50.720">
    <property type="entry name" value="NAD(P)-binding Rossmann-like Domain"/>
    <property type="match status" value="1"/>
</dbReference>
<protein>
    <recommendedName>
        <fullName evidence="1">Fatty acyl-CoA reductase</fullName>
        <ecNumber evidence="1">1.2.1.84</ecNumber>
    </recommendedName>
</protein>
<gene>
    <name evidence="3" type="ORF">ETB97_008995</name>
</gene>
<dbReference type="GO" id="GO:0080019">
    <property type="term" value="F:alcohol-forming very long-chain fatty acyl-CoA reductase activity"/>
    <property type="evidence" value="ECO:0007669"/>
    <property type="project" value="InterPro"/>
</dbReference>
<evidence type="ECO:0000256" key="1">
    <source>
        <dbReference type="RuleBase" id="RU363097"/>
    </source>
</evidence>
<dbReference type="EMBL" id="SPNV01000416">
    <property type="protein sequence ID" value="KAF5855557.1"/>
    <property type="molecule type" value="Genomic_DNA"/>
</dbReference>
<dbReference type="InterPro" id="IPR036291">
    <property type="entry name" value="NAD(P)-bd_dom_sf"/>
</dbReference>
<dbReference type="EC" id="1.2.1.84" evidence="1"/>
<dbReference type="Pfam" id="PF07993">
    <property type="entry name" value="NAD_binding_4"/>
    <property type="match status" value="1"/>
</dbReference>
<feature type="domain" description="Thioester reductase (TE)" evidence="2">
    <location>
        <begin position="21"/>
        <end position="286"/>
    </location>
</feature>
<dbReference type="InterPro" id="IPR026055">
    <property type="entry name" value="FAR"/>
</dbReference>
<dbReference type="Proteomes" id="UP000541154">
    <property type="component" value="Unassembled WGS sequence"/>
</dbReference>
<keyword evidence="4" id="KW-1185">Reference proteome</keyword>
<reference evidence="3 4" key="1">
    <citation type="submission" date="2019-04" db="EMBL/GenBank/DDBJ databases">
        <title>Aspergillus burnettii sp. nov., novel species from soil in southeast Queensland.</title>
        <authorList>
            <person name="Gilchrist C.L.M."/>
            <person name="Pitt J.I."/>
            <person name="Lange L."/>
            <person name="Lacey H.J."/>
            <person name="Vuong D."/>
            <person name="Midgley D.J."/>
            <person name="Greenfield P."/>
            <person name="Bradbury M."/>
            <person name="Lacey E."/>
            <person name="Busk P.K."/>
            <person name="Pilgaard B."/>
            <person name="Chooi Y.H."/>
            <person name="Piggott A.M."/>
        </authorList>
    </citation>
    <scope>NUCLEOTIDE SEQUENCE [LARGE SCALE GENOMIC DNA]</scope>
    <source>
        <strain evidence="3 4">FRR 5400</strain>
    </source>
</reference>
<proteinExistence type="inferred from homology"/>
<evidence type="ECO:0000259" key="2">
    <source>
        <dbReference type="Pfam" id="PF07993"/>
    </source>
</evidence>
<keyword evidence="1" id="KW-0443">Lipid metabolism</keyword>
<accession>A0A8H6E168</accession>
<dbReference type="GO" id="GO:0035336">
    <property type="term" value="P:long-chain fatty-acyl-CoA metabolic process"/>
    <property type="evidence" value="ECO:0007669"/>
    <property type="project" value="TreeGrafter"/>
</dbReference>
<comment type="caution">
    <text evidence="3">The sequence shown here is derived from an EMBL/GenBank/DDBJ whole genome shotgun (WGS) entry which is preliminary data.</text>
</comment>
<evidence type="ECO:0000313" key="4">
    <source>
        <dbReference type="Proteomes" id="UP000541154"/>
    </source>
</evidence>
<organism evidence="3 4">
    <name type="scientific">Petromyces alliaceus</name>
    <name type="common">Aspergillus alliaceus</name>
    <dbReference type="NCBI Taxonomy" id="209559"/>
    <lineage>
        <taxon>Eukaryota</taxon>
        <taxon>Fungi</taxon>
        <taxon>Dikarya</taxon>
        <taxon>Ascomycota</taxon>
        <taxon>Pezizomycotina</taxon>
        <taxon>Eurotiomycetes</taxon>
        <taxon>Eurotiomycetidae</taxon>
        <taxon>Eurotiales</taxon>
        <taxon>Aspergillaceae</taxon>
        <taxon>Aspergillus</taxon>
        <taxon>Aspergillus subgen. Circumdati</taxon>
    </lineage>
</organism>
<evidence type="ECO:0000313" key="3">
    <source>
        <dbReference type="EMBL" id="KAF5855557.1"/>
    </source>
</evidence>
<keyword evidence="1" id="KW-0521">NADP</keyword>
<dbReference type="PANTHER" id="PTHR11011">
    <property type="entry name" value="MALE STERILITY PROTEIN 2-RELATED"/>
    <property type="match status" value="1"/>
</dbReference>
<comment type="catalytic activity">
    <reaction evidence="1">
        <text>a long-chain fatty acyl-CoA + 2 NADPH + 2 H(+) = a long-chain primary fatty alcohol + 2 NADP(+) + CoA</text>
        <dbReference type="Rhea" id="RHEA:52716"/>
        <dbReference type="ChEBI" id="CHEBI:15378"/>
        <dbReference type="ChEBI" id="CHEBI:57287"/>
        <dbReference type="ChEBI" id="CHEBI:57783"/>
        <dbReference type="ChEBI" id="CHEBI:58349"/>
        <dbReference type="ChEBI" id="CHEBI:77396"/>
        <dbReference type="ChEBI" id="CHEBI:83139"/>
        <dbReference type="EC" id="1.2.1.84"/>
    </reaction>
</comment>
<dbReference type="GO" id="GO:0005777">
    <property type="term" value="C:peroxisome"/>
    <property type="evidence" value="ECO:0007669"/>
    <property type="project" value="TreeGrafter"/>
</dbReference>
<dbReference type="PANTHER" id="PTHR11011:SF45">
    <property type="entry name" value="FATTY ACYL-COA REDUCTASE CG8306-RELATED"/>
    <property type="match status" value="1"/>
</dbReference>
<dbReference type="PROSITE" id="PS51257">
    <property type="entry name" value="PROKAR_LIPOPROTEIN"/>
    <property type="match status" value="1"/>
</dbReference>
<dbReference type="SUPFAM" id="SSF51735">
    <property type="entry name" value="NAD(P)-binding Rossmann-fold domains"/>
    <property type="match status" value="1"/>
</dbReference>